<dbReference type="EMBL" id="JASBNA010000079">
    <property type="protein sequence ID" value="KAK7677958.1"/>
    <property type="molecule type" value="Genomic_DNA"/>
</dbReference>
<accession>A0AAW0FK43</accession>
<proteinExistence type="predicted"/>
<protein>
    <submittedName>
        <fullName evidence="1">Uncharacterized protein</fullName>
    </submittedName>
</protein>
<reference evidence="1 2" key="1">
    <citation type="submission" date="2022-09" db="EMBL/GenBank/DDBJ databases">
        <authorList>
            <person name="Palmer J.M."/>
        </authorList>
    </citation>
    <scope>NUCLEOTIDE SEQUENCE [LARGE SCALE GENOMIC DNA]</scope>
    <source>
        <strain evidence="1 2">DSM 7382</strain>
    </source>
</reference>
<sequence length="65" mass="7423">MPILKMLMKDPVASATNLALALLELLALFNEDVDEFTACSSLWAWDSTRNMLLLMNHKPPYVDWI</sequence>
<organism evidence="1 2">
    <name type="scientific">Cerrena zonata</name>
    <dbReference type="NCBI Taxonomy" id="2478898"/>
    <lineage>
        <taxon>Eukaryota</taxon>
        <taxon>Fungi</taxon>
        <taxon>Dikarya</taxon>
        <taxon>Basidiomycota</taxon>
        <taxon>Agaricomycotina</taxon>
        <taxon>Agaricomycetes</taxon>
        <taxon>Polyporales</taxon>
        <taxon>Cerrenaceae</taxon>
        <taxon>Cerrena</taxon>
    </lineage>
</organism>
<name>A0AAW0FK43_9APHY</name>
<keyword evidence="2" id="KW-1185">Reference proteome</keyword>
<gene>
    <name evidence="1" type="ORF">QCA50_019039</name>
</gene>
<dbReference type="Proteomes" id="UP001385951">
    <property type="component" value="Unassembled WGS sequence"/>
</dbReference>
<dbReference type="AlphaFoldDB" id="A0AAW0FK43"/>
<evidence type="ECO:0000313" key="2">
    <source>
        <dbReference type="Proteomes" id="UP001385951"/>
    </source>
</evidence>
<comment type="caution">
    <text evidence="1">The sequence shown here is derived from an EMBL/GenBank/DDBJ whole genome shotgun (WGS) entry which is preliminary data.</text>
</comment>
<evidence type="ECO:0000313" key="1">
    <source>
        <dbReference type="EMBL" id="KAK7677958.1"/>
    </source>
</evidence>